<evidence type="ECO:0000259" key="1">
    <source>
        <dbReference type="SMART" id="SM00853"/>
    </source>
</evidence>
<dbReference type="SMART" id="SM00853">
    <property type="entry name" value="MutL_C"/>
    <property type="match status" value="1"/>
</dbReference>
<dbReference type="GO" id="GO:0005524">
    <property type="term" value="F:ATP binding"/>
    <property type="evidence" value="ECO:0007669"/>
    <property type="project" value="InterPro"/>
</dbReference>
<dbReference type="Pfam" id="PF08676">
    <property type="entry name" value="MutL_C"/>
    <property type="match status" value="1"/>
</dbReference>
<dbReference type="InterPro" id="IPR037198">
    <property type="entry name" value="MutL_C_sf"/>
</dbReference>
<comment type="caution">
    <text evidence="2">The sequence shown here is derived from an EMBL/GenBank/DDBJ whole genome shotgun (WGS) entry which is preliminary data.</text>
</comment>
<dbReference type="EMBL" id="PVNK01000159">
    <property type="protein sequence ID" value="PRP97409.1"/>
    <property type="molecule type" value="Genomic_DNA"/>
</dbReference>
<dbReference type="AlphaFoldDB" id="A0A2S9XX14"/>
<dbReference type="Gene3D" id="3.30.1370.100">
    <property type="entry name" value="MutL, C-terminal domain, regulatory subdomain"/>
    <property type="match status" value="1"/>
</dbReference>
<dbReference type="InterPro" id="IPR042121">
    <property type="entry name" value="MutL_C_regsub"/>
</dbReference>
<evidence type="ECO:0000313" key="2">
    <source>
        <dbReference type="EMBL" id="PRP97409.1"/>
    </source>
</evidence>
<sequence>MARRRRDRARACRARDRRAAKGPRLLTCLPGPVALFELEGELLVADLRRIRAYLVRRRLLAELSATDPDGRAPGQGLLSPVVVPRSPDARARLLAANEGLARLGLELEGFGEDAVLVRAVPAVLPKLIDAAGVGELLDRLVPWLKLREQAGEAPADGFVEAVAEIAGTRVVDTSPRLARRWLAELLNEHGGGLDELPGLRRWSVAALLE</sequence>
<evidence type="ECO:0000313" key="3">
    <source>
        <dbReference type="Proteomes" id="UP000237968"/>
    </source>
</evidence>
<organism evidence="2 3">
    <name type="scientific">Enhygromyxa salina</name>
    <dbReference type="NCBI Taxonomy" id="215803"/>
    <lineage>
        <taxon>Bacteria</taxon>
        <taxon>Pseudomonadati</taxon>
        <taxon>Myxococcota</taxon>
        <taxon>Polyangia</taxon>
        <taxon>Nannocystales</taxon>
        <taxon>Nannocystaceae</taxon>
        <taxon>Enhygromyxa</taxon>
    </lineage>
</organism>
<reference evidence="2 3" key="1">
    <citation type="submission" date="2018-03" db="EMBL/GenBank/DDBJ databases">
        <title>Draft Genome Sequences of the Obligatory Marine Myxobacteria Enhygromyxa salina SWB005.</title>
        <authorList>
            <person name="Poehlein A."/>
            <person name="Moghaddam J.A."/>
            <person name="Harms H."/>
            <person name="Alanjari M."/>
            <person name="Koenig G.M."/>
            <person name="Daniel R."/>
            <person name="Schaeberle T.F."/>
        </authorList>
    </citation>
    <scope>NUCLEOTIDE SEQUENCE [LARGE SCALE GENOMIC DNA]</scope>
    <source>
        <strain evidence="2 3">SWB005</strain>
    </source>
</reference>
<dbReference type="InterPro" id="IPR014790">
    <property type="entry name" value="MutL_C"/>
</dbReference>
<proteinExistence type="predicted"/>
<dbReference type="RefSeq" id="WP_146155808.1">
    <property type="nucleotide sequence ID" value="NZ_PVNK01000159.1"/>
</dbReference>
<dbReference type="GO" id="GO:0006298">
    <property type="term" value="P:mismatch repair"/>
    <property type="evidence" value="ECO:0007669"/>
    <property type="project" value="InterPro"/>
</dbReference>
<dbReference type="Proteomes" id="UP000237968">
    <property type="component" value="Unassembled WGS sequence"/>
</dbReference>
<gene>
    <name evidence="2" type="ORF">ENSA5_34470</name>
</gene>
<feature type="domain" description="MutL C-terminal dimerisation" evidence="1">
    <location>
        <begin position="25"/>
        <end position="181"/>
    </location>
</feature>
<accession>A0A2S9XX14</accession>
<keyword evidence="3" id="KW-1185">Reference proteome</keyword>
<name>A0A2S9XX14_9BACT</name>
<dbReference type="SUPFAM" id="SSF118116">
    <property type="entry name" value="DNA mismatch repair protein MutL"/>
    <property type="match status" value="1"/>
</dbReference>
<protein>
    <submittedName>
        <fullName evidence="2">DNA mismatch repair protein</fullName>
    </submittedName>
</protein>